<feature type="region of interest" description="Disordered" evidence="1">
    <location>
        <begin position="60"/>
        <end position="82"/>
    </location>
</feature>
<feature type="compositionally biased region" description="Basic and acidic residues" evidence="1">
    <location>
        <begin position="18"/>
        <end position="41"/>
    </location>
</feature>
<keyword evidence="3" id="KW-1185">Reference proteome</keyword>
<comment type="caution">
    <text evidence="2">The sequence shown here is derived from an EMBL/GenBank/DDBJ whole genome shotgun (WGS) entry which is preliminary data.</text>
</comment>
<reference evidence="3" key="1">
    <citation type="journal article" date="2019" name="Int. J. Syst. Evol. Microbiol.">
        <title>The Global Catalogue of Microorganisms (GCM) 10K type strain sequencing project: providing services to taxonomists for standard genome sequencing and annotation.</title>
        <authorList>
            <consortium name="The Broad Institute Genomics Platform"/>
            <consortium name="The Broad Institute Genome Sequencing Center for Infectious Disease"/>
            <person name="Wu L."/>
            <person name="Ma J."/>
        </authorList>
    </citation>
    <scope>NUCLEOTIDE SEQUENCE [LARGE SCALE GENOMIC DNA]</scope>
    <source>
        <strain evidence="3">JCM 32206</strain>
    </source>
</reference>
<evidence type="ECO:0000256" key="1">
    <source>
        <dbReference type="SAM" id="MobiDB-lite"/>
    </source>
</evidence>
<accession>A0ABP8PB78</accession>
<dbReference type="EMBL" id="BAABFB010000059">
    <property type="protein sequence ID" value="GAA4484601.1"/>
    <property type="molecule type" value="Genomic_DNA"/>
</dbReference>
<evidence type="ECO:0000313" key="3">
    <source>
        <dbReference type="Proteomes" id="UP001501183"/>
    </source>
</evidence>
<proteinExistence type="predicted"/>
<organism evidence="2 3">
    <name type="scientific">Rhodococcus olei</name>
    <dbReference type="NCBI Taxonomy" id="2161675"/>
    <lineage>
        <taxon>Bacteria</taxon>
        <taxon>Bacillati</taxon>
        <taxon>Actinomycetota</taxon>
        <taxon>Actinomycetes</taxon>
        <taxon>Mycobacteriales</taxon>
        <taxon>Nocardiaceae</taxon>
        <taxon>Rhodococcus</taxon>
    </lineage>
</organism>
<evidence type="ECO:0000313" key="2">
    <source>
        <dbReference type="EMBL" id="GAA4484601.1"/>
    </source>
</evidence>
<name>A0ABP8PB78_9NOCA</name>
<feature type="region of interest" description="Disordered" evidence="1">
    <location>
        <begin position="1"/>
        <end position="48"/>
    </location>
</feature>
<protein>
    <submittedName>
        <fullName evidence="2">Uncharacterized protein</fullName>
    </submittedName>
</protein>
<sequence length="82" mass="9180">MSVPRSGEGGFVPPAARVVDRRGGREPRSLYSHREHPEHQLTQEVTTMSTEEIKRRIEAMFADEDPRDVPVEQGPAAGVQTR</sequence>
<gene>
    <name evidence="2" type="ORF">GCM10023094_38100</name>
</gene>
<dbReference type="Proteomes" id="UP001501183">
    <property type="component" value="Unassembled WGS sequence"/>
</dbReference>